<comment type="caution">
    <text evidence="1">The sequence shown here is derived from an EMBL/GenBank/DDBJ whole genome shotgun (WGS) entry which is preliminary data.</text>
</comment>
<sequence>MQPVERHALARGRMRVELAPRTGGALAAVEYGGIPLLRPWNGEPSVRRMAVYPLLPYSNRIAEGRFRFAGTEHVLRRNFGDHPHPLHGLGWQREWAFVPRGTHAASMTLGHRPDGEAAADWPFAFDAEQTVELTDRTVTLTLAFRNADTRPAPVGLGWHPFFPRHDGAVLRFHADAVWRNDARMLPVERGTVPPAWDFSAGRPVENPGLDNCFAGFTGTATLSWPARRLAVTMTADATLGHLVVMTPPPPADFFAVEPVMNANDAINRPDPAAHGLRVLAPGESLRVRMTLTVGETNP</sequence>
<dbReference type="InterPro" id="IPR008183">
    <property type="entry name" value="Aldose_1/G6P_1-epimerase"/>
</dbReference>
<evidence type="ECO:0000313" key="2">
    <source>
        <dbReference type="Proteomes" id="UP000325255"/>
    </source>
</evidence>
<reference evidence="1 2" key="1">
    <citation type="submission" date="2019-09" db="EMBL/GenBank/DDBJ databases">
        <title>Genome sequence of Rhodovastum atsumiense, a diverse member of the Acetobacteraceae family of non-sulfur purple photosynthetic bacteria.</title>
        <authorList>
            <person name="Meyer T."/>
            <person name="Kyndt J."/>
        </authorList>
    </citation>
    <scope>NUCLEOTIDE SEQUENCE [LARGE SCALE GENOMIC DNA]</scope>
    <source>
        <strain evidence="1 2">DSM 21279</strain>
    </source>
</reference>
<dbReference type="Proteomes" id="UP000325255">
    <property type="component" value="Unassembled WGS sequence"/>
</dbReference>
<dbReference type="InterPro" id="IPR014718">
    <property type="entry name" value="GH-type_carb-bd"/>
</dbReference>
<protein>
    <submittedName>
        <fullName evidence="1">Aldose 1-epimerase</fullName>
    </submittedName>
</protein>
<dbReference type="Pfam" id="PF01263">
    <property type="entry name" value="Aldose_epim"/>
    <property type="match status" value="1"/>
</dbReference>
<proteinExistence type="predicted"/>
<dbReference type="CDD" id="cd09021">
    <property type="entry name" value="Aldose_epim_Ec_YphB"/>
    <property type="match status" value="1"/>
</dbReference>
<dbReference type="GO" id="GO:0005975">
    <property type="term" value="P:carbohydrate metabolic process"/>
    <property type="evidence" value="ECO:0007669"/>
    <property type="project" value="InterPro"/>
</dbReference>
<evidence type="ECO:0000313" key="1">
    <source>
        <dbReference type="EMBL" id="KAA5609083.1"/>
    </source>
</evidence>
<organism evidence="1 2">
    <name type="scientific">Rhodovastum atsumiense</name>
    <dbReference type="NCBI Taxonomy" id="504468"/>
    <lineage>
        <taxon>Bacteria</taxon>
        <taxon>Pseudomonadati</taxon>
        <taxon>Pseudomonadota</taxon>
        <taxon>Alphaproteobacteria</taxon>
        <taxon>Acetobacterales</taxon>
        <taxon>Acetobacteraceae</taxon>
        <taxon>Rhodovastum</taxon>
    </lineage>
</organism>
<dbReference type="InterPro" id="IPR011013">
    <property type="entry name" value="Gal_mutarotase_sf_dom"/>
</dbReference>
<accession>A0A5M6ILD7</accession>
<gene>
    <name evidence="1" type="ORF">F1189_26000</name>
</gene>
<dbReference type="GO" id="GO:0016853">
    <property type="term" value="F:isomerase activity"/>
    <property type="evidence" value="ECO:0007669"/>
    <property type="project" value="InterPro"/>
</dbReference>
<dbReference type="Gene3D" id="2.70.98.10">
    <property type="match status" value="1"/>
</dbReference>
<name>A0A5M6ILD7_9PROT</name>
<dbReference type="AlphaFoldDB" id="A0A5M6ILD7"/>
<keyword evidence="2" id="KW-1185">Reference proteome</keyword>
<dbReference type="GO" id="GO:0030246">
    <property type="term" value="F:carbohydrate binding"/>
    <property type="evidence" value="ECO:0007669"/>
    <property type="project" value="InterPro"/>
</dbReference>
<dbReference type="OrthoDB" id="9796517at2"/>
<dbReference type="EMBL" id="VWPK01000060">
    <property type="protein sequence ID" value="KAA5609083.1"/>
    <property type="molecule type" value="Genomic_DNA"/>
</dbReference>
<dbReference type="SUPFAM" id="SSF74650">
    <property type="entry name" value="Galactose mutarotase-like"/>
    <property type="match status" value="1"/>
</dbReference>
<dbReference type="RefSeq" id="WP_150044355.1">
    <property type="nucleotide sequence ID" value="NZ_OW485601.1"/>
</dbReference>